<reference evidence="2" key="1">
    <citation type="submission" date="2021-10" db="EMBL/GenBank/DDBJ databases">
        <authorList>
            <person name="Lyu M."/>
            <person name="Wang X."/>
            <person name="Meng X."/>
            <person name="Xu K."/>
        </authorList>
    </citation>
    <scope>NUCLEOTIDE SEQUENCE</scope>
    <source>
        <strain evidence="2">A6</strain>
    </source>
</reference>
<feature type="compositionally biased region" description="Basic and acidic residues" evidence="1">
    <location>
        <begin position="695"/>
        <end position="704"/>
    </location>
</feature>
<proteinExistence type="predicted"/>
<feature type="compositionally biased region" description="Basic and acidic residues" evidence="1">
    <location>
        <begin position="291"/>
        <end position="308"/>
    </location>
</feature>
<keyword evidence="3" id="KW-1185">Reference proteome</keyword>
<feature type="compositionally biased region" description="Low complexity" evidence="1">
    <location>
        <begin position="317"/>
        <end position="326"/>
    </location>
</feature>
<feature type="compositionally biased region" description="Gly residues" evidence="1">
    <location>
        <begin position="265"/>
        <end position="285"/>
    </location>
</feature>
<evidence type="ECO:0000313" key="2">
    <source>
        <dbReference type="EMBL" id="MCC8364173.1"/>
    </source>
</evidence>
<protein>
    <submittedName>
        <fullName evidence="2">DUF1631 domain-containing protein</fullName>
    </submittedName>
</protein>
<dbReference type="InterPro" id="IPR012434">
    <property type="entry name" value="DUF1631"/>
</dbReference>
<sequence>MPVSFDLPGTHTPPATLASANLPRRVRRVMDHLLSFVSDEMARHLSQMLNEAEQQLFRLADHARNPGIQAGHMETLRTLRLNRADLVPRYLIGLESALANVRDPKAAARLGVTGVKQPSFRNLSLVDDESMDEDSVLRDIALRHESRASLPLHLLGQRFGVLAGQPAFDAERLPVGPQMLGRILREAANALQIGLEARLLLFRTFDRVVMIHYGHLAETMNALLERDGILPSLAYVPLRVRPVLQNPKGPTPAERIRQEKPAPAHGGGGGAGAGSNFALGGGDPAGGSHAASHDGHANVDADDAHADAHGGSGTAQAPRPRAAGGPRDIHRPHTAWMGEQDGEDGGFDESAAYALLQQLLSGRRDLIGKLRPAARQERTRQELPTPDLLRALDNLVSSPVSPTGSPRSLLDIKQTLLAQSRQVHGKGAAFSREDNDAFELLGMLYSQIEREVRRDTPAVGLLGRLQVPLLRVALQDRAFFVRQQHPARQLLNAVAESGATWLGDEDVDPQLVHSLRNAVEHVVQNFREDPAAFDTANRELQTSLSHLARKAEVTERRHVEAARGKEKLELAKRRSTEVIEAAVRDQRLPKFVRALLNQAWADVLTLTLLRHGEDSEDWQKQLEATRHIVAATGGKASGPTDPHLATQIEGSLVQVGYHIDEAGAIARRLTTGIAEDEDDPASRTELAMKLKARARLGEDAETPKPKLPPRTPEEQSAYEHLRTLPFGSWFEFIANQQGDRIRRRLSWFSPITDNALFVNQRGQRVGEQSLDSLARMIAIGQAHIVTADKGRLVDRAWHGALNALRSFAGGKAQEEGA</sequence>
<comment type="caution">
    <text evidence="2">The sequence shown here is derived from an EMBL/GenBank/DDBJ whole genome shotgun (WGS) entry which is preliminary data.</text>
</comment>
<dbReference type="Pfam" id="PF07793">
    <property type="entry name" value="DUF1631"/>
    <property type="match status" value="1"/>
</dbReference>
<dbReference type="EMBL" id="JAJGAK010000003">
    <property type="protein sequence ID" value="MCC8364173.1"/>
    <property type="molecule type" value="Genomic_DNA"/>
</dbReference>
<evidence type="ECO:0000256" key="1">
    <source>
        <dbReference type="SAM" id="MobiDB-lite"/>
    </source>
</evidence>
<feature type="region of interest" description="Disordered" evidence="1">
    <location>
        <begin position="693"/>
        <end position="715"/>
    </location>
</feature>
<gene>
    <name evidence="2" type="ORF">LK996_13930</name>
</gene>
<dbReference type="Proteomes" id="UP001165293">
    <property type="component" value="Unassembled WGS sequence"/>
</dbReference>
<accession>A0ABS8JKP1</accession>
<dbReference type="RefSeq" id="WP_230527958.1">
    <property type="nucleotide sequence ID" value="NZ_JAJGAK010000003.1"/>
</dbReference>
<feature type="region of interest" description="Disordered" evidence="1">
    <location>
        <begin position="245"/>
        <end position="345"/>
    </location>
</feature>
<evidence type="ECO:0000313" key="3">
    <source>
        <dbReference type="Proteomes" id="UP001165293"/>
    </source>
</evidence>
<organism evidence="2 3">
    <name type="scientific">Noviluteimonas lactosilytica</name>
    <dbReference type="NCBI Taxonomy" id="2888523"/>
    <lineage>
        <taxon>Bacteria</taxon>
        <taxon>Pseudomonadati</taxon>
        <taxon>Pseudomonadota</taxon>
        <taxon>Gammaproteobacteria</taxon>
        <taxon>Lysobacterales</taxon>
        <taxon>Lysobacteraceae</taxon>
        <taxon>Noviluteimonas</taxon>
    </lineage>
</organism>
<name>A0ABS8JKP1_9GAMM</name>